<dbReference type="EMBL" id="GBXM01062903">
    <property type="protein sequence ID" value="JAH45674.1"/>
    <property type="molecule type" value="Transcribed_RNA"/>
</dbReference>
<organism evidence="1">
    <name type="scientific">Anguilla anguilla</name>
    <name type="common">European freshwater eel</name>
    <name type="synonym">Muraena anguilla</name>
    <dbReference type="NCBI Taxonomy" id="7936"/>
    <lineage>
        <taxon>Eukaryota</taxon>
        <taxon>Metazoa</taxon>
        <taxon>Chordata</taxon>
        <taxon>Craniata</taxon>
        <taxon>Vertebrata</taxon>
        <taxon>Euteleostomi</taxon>
        <taxon>Actinopterygii</taxon>
        <taxon>Neopterygii</taxon>
        <taxon>Teleostei</taxon>
        <taxon>Anguilliformes</taxon>
        <taxon>Anguillidae</taxon>
        <taxon>Anguilla</taxon>
    </lineage>
</organism>
<accession>A0A0E9SWD0</accession>
<reference evidence="1" key="1">
    <citation type="submission" date="2014-11" db="EMBL/GenBank/DDBJ databases">
        <authorList>
            <person name="Amaro Gonzalez C."/>
        </authorList>
    </citation>
    <scope>NUCLEOTIDE SEQUENCE</scope>
</reference>
<sequence length="40" mass="4733">MNSLLFYCSRIFALQTQNTLTFLQRVLQCQKAKEKCTFSK</sequence>
<reference evidence="1" key="2">
    <citation type="journal article" date="2015" name="Fish Shellfish Immunol.">
        <title>Early steps in the European eel (Anguilla anguilla)-Vibrio vulnificus interaction in the gills: Role of the RtxA13 toxin.</title>
        <authorList>
            <person name="Callol A."/>
            <person name="Pajuelo D."/>
            <person name="Ebbesson L."/>
            <person name="Teles M."/>
            <person name="MacKenzie S."/>
            <person name="Amaro C."/>
        </authorList>
    </citation>
    <scope>NUCLEOTIDE SEQUENCE</scope>
</reference>
<protein>
    <submittedName>
        <fullName evidence="1">Uncharacterized protein</fullName>
    </submittedName>
</protein>
<name>A0A0E9SWD0_ANGAN</name>
<proteinExistence type="predicted"/>
<evidence type="ECO:0000313" key="1">
    <source>
        <dbReference type="EMBL" id="JAH45674.1"/>
    </source>
</evidence>
<dbReference type="AlphaFoldDB" id="A0A0E9SWD0"/>